<dbReference type="InterPro" id="IPR029063">
    <property type="entry name" value="SAM-dependent_MTases_sf"/>
</dbReference>
<dbReference type="NCBIfam" id="TIGR01444">
    <property type="entry name" value="fkbM_fam"/>
    <property type="match status" value="1"/>
</dbReference>
<dbReference type="RefSeq" id="WP_002850324.1">
    <property type="nucleotide sequence ID" value="NZ_ADKM02000089.1"/>
</dbReference>
<feature type="domain" description="Methyltransferase FkbM" evidence="1">
    <location>
        <begin position="185"/>
        <end position="325"/>
    </location>
</feature>
<dbReference type="Pfam" id="PF05050">
    <property type="entry name" value="Methyltransf_21"/>
    <property type="match status" value="1"/>
</dbReference>
<dbReference type="SUPFAM" id="SSF53335">
    <property type="entry name" value="S-adenosyl-L-methionine-dependent methyltransferases"/>
    <property type="match status" value="1"/>
</dbReference>
<dbReference type="AlphaFoldDB" id="E9SDB3"/>
<keyword evidence="3" id="KW-1185">Reference proteome</keyword>
<organism evidence="2 3">
    <name type="scientific">Ruminococcus albus 8</name>
    <dbReference type="NCBI Taxonomy" id="246199"/>
    <lineage>
        <taxon>Bacteria</taxon>
        <taxon>Bacillati</taxon>
        <taxon>Bacillota</taxon>
        <taxon>Clostridia</taxon>
        <taxon>Eubacteriales</taxon>
        <taxon>Oscillospiraceae</taxon>
        <taxon>Ruminococcus</taxon>
    </lineage>
</organism>
<dbReference type="OrthoDB" id="5329963at2"/>
<dbReference type="GO" id="GO:0008168">
    <property type="term" value="F:methyltransferase activity"/>
    <property type="evidence" value="ECO:0007669"/>
    <property type="project" value="UniProtKB-KW"/>
</dbReference>
<accession>E9SDB3</accession>
<protein>
    <submittedName>
        <fullName evidence="2">Methyltransferase, FkbM family</fullName>
    </submittedName>
</protein>
<keyword evidence="2" id="KW-0808">Transferase</keyword>
<sequence>MTFDDLTALPACEDEIKRIGKSVYIYGMGNGGEKVLRWCADRGVAVSGVFASDDFVRGQSFCGYKVLSLAQAEEQSGDITVLLAFGTELPDVMAHIDAIENKHSLFAPDVPVAGDIAFSKADFLAIRGRALCVYESLADEQSKRVFIGLTAYKITGRLSYLRDIFTDDEKPSPLLGLGKDEVYCDLGAYNGDTVLQTVSSAGGCKKIYALEPEKRNFQKCVKNCIDIDNTVFINAAAWSHDCTMTFEGGSGRQARLGEKGKVLTAARSLDSVLSGADCTYIKYDVEGADIPALKGSAKTIKRCQPKLCCALYHRCYDYIDIPLYIEELCGGYKFYMRQQSYYPAWETELIAIR</sequence>
<reference evidence="2 3" key="1">
    <citation type="submission" date="2011-02" db="EMBL/GenBank/DDBJ databases">
        <authorList>
            <person name="Nelson K.E."/>
            <person name="Sutton G."/>
            <person name="Torralba M."/>
            <person name="Durkin S."/>
            <person name="Harkins D."/>
            <person name="Montgomery R."/>
            <person name="Ziemer C."/>
            <person name="Klaassens E."/>
            <person name="Ocuiv P."/>
            <person name="Morrison M."/>
        </authorList>
    </citation>
    <scope>NUCLEOTIDE SEQUENCE [LARGE SCALE GENOMIC DNA]</scope>
    <source>
        <strain evidence="2 3">8</strain>
    </source>
</reference>
<evidence type="ECO:0000259" key="1">
    <source>
        <dbReference type="Pfam" id="PF05050"/>
    </source>
</evidence>
<dbReference type="Gene3D" id="3.40.50.150">
    <property type="entry name" value="Vaccinia Virus protein VP39"/>
    <property type="match status" value="1"/>
</dbReference>
<dbReference type="EMBL" id="ADKM02000089">
    <property type="protein sequence ID" value="EGC02731.1"/>
    <property type="molecule type" value="Genomic_DNA"/>
</dbReference>
<evidence type="ECO:0000313" key="2">
    <source>
        <dbReference type="EMBL" id="EGC02731.1"/>
    </source>
</evidence>
<name>E9SDB3_RUMAL</name>
<keyword evidence="2" id="KW-0489">Methyltransferase</keyword>
<gene>
    <name evidence="2" type="ORF">CUS_5066</name>
</gene>
<dbReference type="STRING" id="246199.CUS_5066"/>
<dbReference type="eggNOG" id="COG1086">
    <property type="taxonomic scope" value="Bacteria"/>
</dbReference>
<dbReference type="Proteomes" id="UP000004259">
    <property type="component" value="Unassembled WGS sequence"/>
</dbReference>
<comment type="caution">
    <text evidence="2">The sequence shown here is derived from an EMBL/GenBank/DDBJ whole genome shotgun (WGS) entry which is preliminary data.</text>
</comment>
<evidence type="ECO:0000313" key="3">
    <source>
        <dbReference type="Proteomes" id="UP000004259"/>
    </source>
</evidence>
<proteinExistence type="predicted"/>
<dbReference type="InterPro" id="IPR006342">
    <property type="entry name" value="FkbM_mtfrase"/>
</dbReference>
<dbReference type="GO" id="GO:0032259">
    <property type="term" value="P:methylation"/>
    <property type="evidence" value="ECO:0007669"/>
    <property type="project" value="UniProtKB-KW"/>
</dbReference>